<keyword evidence="1" id="KW-0812">Transmembrane</keyword>
<dbReference type="AlphaFoldDB" id="A0A133MS78"/>
<reference evidence="3 4" key="1">
    <citation type="submission" date="2016-01" db="EMBL/GenBank/DDBJ databases">
        <authorList>
            <person name="Oliw E.H."/>
        </authorList>
    </citation>
    <scope>NUCLEOTIDE SEQUENCE [LARGE SCALE GENOMIC DNA]</scope>
    <source>
        <strain evidence="3 4">MJR7757A</strain>
    </source>
</reference>
<gene>
    <name evidence="3" type="ORF">HMPREF3222_02833</name>
</gene>
<evidence type="ECO:0000313" key="4">
    <source>
        <dbReference type="Proteomes" id="UP000070646"/>
    </source>
</evidence>
<accession>A0A133MS78</accession>
<proteinExistence type="predicted"/>
<feature type="chain" id="PRO_5038750096" evidence="2">
    <location>
        <begin position="25"/>
        <end position="228"/>
    </location>
</feature>
<keyword evidence="2" id="KW-0732">Signal</keyword>
<protein>
    <submittedName>
        <fullName evidence="3">LPXTG-motif protein cell wall anchor domain protein</fullName>
    </submittedName>
</protein>
<sequence length="228" mass="25658">MKNLKKSFLFTIAVLLIICNKGVAEVFATPNIKLEGNANGIVFIPGDEPFLTSMNMLPGDKIKRDIILDNKDNQPYKVFLRAERVTKKEKYDLLEKINLSIKYDGKKIYSGPVSGENGMKENICLGVVKPGETNILHASVILDGKETGNEYKNKFGQVNWVFTAVKLEDNEGCSTTNIHNDKSNEFNSKDNKRIIPYTGDRGIGIYLVLIIITFLLLTIINSRRKEKN</sequence>
<evidence type="ECO:0000313" key="3">
    <source>
        <dbReference type="EMBL" id="KXA06900.1"/>
    </source>
</evidence>
<keyword evidence="1" id="KW-1133">Transmembrane helix</keyword>
<feature type="transmembrane region" description="Helical" evidence="1">
    <location>
        <begin position="203"/>
        <end position="220"/>
    </location>
</feature>
<evidence type="ECO:0000256" key="2">
    <source>
        <dbReference type="SAM" id="SignalP"/>
    </source>
</evidence>
<evidence type="ECO:0000256" key="1">
    <source>
        <dbReference type="SAM" id="Phobius"/>
    </source>
</evidence>
<keyword evidence="1" id="KW-0472">Membrane</keyword>
<organism evidence="3 4">
    <name type="scientific">Clostridium perfringens</name>
    <dbReference type="NCBI Taxonomy" id="1502"/>
    <lineage>
        <taxon>Bacteria</taxon>
        <taxon>Bacillati</taxon>
        <taxon>Bacillota</taxon>
        <taxon>Clostridia</taxon>
        <taxon>Eubacteriales</taxon>
        <taxon>Clostridiaceae</taxon>
        <taxon>Clostridium</taxon>
    </lineage>
</organism>
<dbReference type="PATRIC" id="fig|1502.174.peg.2855"/>
<comment type="caution">
    <text evidence="3">The sequence shown here is derived from an EMBL/GenBank/DDBJ whole genome shotgun (WGS) entry which is preliminary data.</text>
</comment>
<feature type="signal peptide" evidence="2">
    <location>
        <begin position="1"/>
        <end position="24"/>
    </location>
</feature>
<dbReference type="Proteomes" id="UP000070646">
    <property type="component" value="Unassembled WGS sequence"/>
</dbReference>
<name>A0A133MS78_CLOPF</name>
<dbReference type="EMBL" id="LRPU01000179">
    <property type="protein sequence ID" value="KXA06900.1"/>
    <property type="molecule type" value="Genomic_DNA"/>
</dbReference>
<dbReference type="RefSeq" id="WP_060796672.1">
    <property type="nucleotide sequence ID" value="NZ_KQ956312.1"/>
</dbReference>